<dbReference type="GO" id="GO:0005634">
    <property type="term" value="C:nucleus"/>
    <property type="evidence" value="ECO:0007669"/>
    <property type="project" value="TreeGrafter"/>
</dbReference>
<dbReference type="Proteomes" id="UP000276215">
    <property type="component" value="Unassembled WGS sequence"/>
</dbReference>
<dbReference type="Pfam" id="PF03184">
    <property type="entry name" value="DDE_1"/>
    <property type="match status" value="1"/>
</dbReference>
<evidence type="ECO:0000313" key="2">
    <source>
        <dbReference type="EMBL" id="RPA88837.1"/>
    </source>
</evidence>
<dbReference type="OrthoDB" id="78733at2759"/>
<protein>
    <recommendedName>
        <fullName evidence="1">DDE-1 domain-containing protein</fullName>
    </recommendedName>
</protein>
<evidence type="ECO:0000259" key="1">
    <source>
        <dbReference type="Pfam" id="PF03184"/>
    </source>
</evidence>
<organism evidence="2 3">
    <name type="scientific">Choiromyces venosus 120613-1</name>
    <dbReference type="NCBI Taxonomy" id="1336337"/>
    <lineage>
        <taxon>Eukaryota</taxon>
        <taxon>Fungi</taxon>
        <taxon>Dikarya</taxon>
        <taxon>Ascomycota</taxon>
        <taxon>Pezizomycotina</taxon>
        <taxon>Pezizomycetes</taxon>
        <taxon>Pezizales</taxon>
        <taxon>Tuberaceae</taxon>
        <taxon>Choiromyces</taxon>
    </lineage>
</organism>
<gene>
    <name evidence="2" type="ORF">L873DRAFT_1849586</name>
</gene>
<keyword evidence="3" id="KW-1185">Reference proteome</keyword>
<proteinExistence type="predicted"/>
<reference evidence="2 3" key="1">
    <citation type="journal article" date="2018" name="Nat. Ecol. Evol.">
        <title>Pezizomycetes genomes reveal the molecular basis of ectomycorrhizal truffle lifestyle.</title>
        <authorList>
            <person name="Murat C."/>
            <person name="Payen T."/>
            <person name="Noel B."/>
            <person name="Kuo A."/>
            <person name="Morin E."/>
            <person name="Chen J."/>
            <person name="Kohler A."/>
            <person name="Krizsan K."/>
            <person name="Balestrini R."/>
            <person name="Da Silva C."/>
            <person name="Montanini B."/>
            <person name="Hainaut M."/>
            <person name="Levati E."/>
            <person name="Barry K.W."/>
            <person name="Belfiori B."/>
            <person name="Cichocki N."/>
            <person name="Clum A."/>
            <person name="Dockter R.B."/>
            <person name="Fauchery L."/>
            <person name="Guy J."/>
            <person name="Iotti M."/>
            <person name="Le Tacon F."/>
            <person name="Lindquist E.A."/>
            <person name="Lipzen A."/>
            <person name="Malagnac F."/>
            <person name="Mello A."/>
            <person name="Molinier V."/>
            <person name="Miyauchi S."/>
            <person name="Poulain J."/>
            <person name="Riccioni C."/>
            <person name="Rubini A."/>
            <person name="Sitrit Y."/>
            <person name="Splivallo R."/>
            <person name="Traeger S."/>
            <person name="Wang M."/>
            <person name="Zifcakova L."/>
            <person name="Wipf D."/>
            <person name="Zambonelli A."/>
            <person name="Paolocci F."/>
            <person name="Nowrousian M."/>
            <person name="Ottonello S."/>
            <person name="Baldrian P."/>
            <person name="Spatafora J.W."/>
            <person name="Henrissat B."/>
            <person name="Nagy L.G."/>
            <person name="Aury J.M."/>
            <person name="Wincker P."/>
            <person name="Grigoriev I.V."/>
            <person name="Bonfante P."/>
            <person name="Martin F.M."/>
        </authorList>
    </citation>
    <scope>NUCLEOTIDE SEQUENCE [LARGE SCALE GENOMIC DNA]</scope>
    <source>
        <strain evidence="2 3">120613-1</strain>
    </source>
</reference>
<dbReference type="EMBL" id="ML120654">
    <property type="protein sequence ID" value="RPA88837.1"/>
    <property type="molecule type" value="Genomic_DNA"/>
</dbReference>
<feature type="domain" description="DDE-1" evidence="1">
    <location>
        <begin position="214"/>
        <end position="331"/>
    </location>
</feature>
<dbReference type="InterPro" id="IPR004875">
    <property type="entry name" value="DDE_SF_endonuclease_dom"/>
</dbReference>
<dbReference type="AlphaFoldDB" id="A0A3N4IU16"/>
<dbReference type="PANTHER" id="PTHR19303">
    <property type="entry name" value="TRANSPOSON"/>
    <property type="match status" value="1"/>
</dbReference>
<sequence length="332" mass="38143">MAEITEITHQRLKKQLNQALEWLQEDPSRTTNVAATQFQVNSSSLQMCQLHYWHQQRNSCGTFNEHGGNNIILTTAQEKALHLYCYEQWEMGIGATPSIIYAAICHLKQQEKCSQPSISWFHKWLKKNSALHMIQTKPIGTARITTHTEEDLKMFFTNYQEILDRYGIHCARYIYNMDESEVRIGCPIGEIIVVPTEVKELYTASPENWKSLTIIEAIYADGTPSPTPVIICPGEKIIESWIHENLTGAEVITVSPTGYTNENITLAWLDHFIKHIEAGSDKHWHILLVDGYISHHQDDFIIKCHENHIVPFEFPSRLTHVLQPLDVGVFRP</sequence>
<dbReference type="InterPro" id="IPR050863">
    <property type="entry name" value="CenT-Element_Derived"/>
</dbReference>
<dbReference type="PANTHER" id="PTHR19303:SF74">
    <property type="entry name" value="POGO TRANSPOSABLE ELEMENT WITH KRAB DOMAIN"/>
    <property type="match status" value="1"/>
</dbReference>
<name>A0A3N4IU16_9PEZI</name>
<evidence type="ECO:0000313" key="3">
    <source>
        <dbReference type="Proteomes" id="UP000276215"/>
    </source>
</evidence>
<accession>A0A3N4IU16</accession>
<dbReference type="GO" id="GO:0003677">
    <property type="term" value="F:DNA binding"/>
    <property type="evidence" value="ECO:0007669"/>
    <property type="project" value="TreeGrafter"/>
</dbReference>